<name>A0A0F9A3D8_9ZZZZ</name>
<dbReference type="SUPFAM" id="SSF50447">
    <property type="entry name" value="Translation proteins"/>
    <property type="match status" value="1"/>
</dbReference>
<accession>A0A0F9A3D8</accession>
<proteinExistence type="predicted"/>
<dbReference type="Pfam" id="PF21018">
    <property type="entry name" value="BipA_C"/>
    <property type="match status" value="1"/>
</dbReference>
<evidence type="ECO:0000256" key="1">
    <source>
        <dbReference type="ARBA" id="ARBA00022741"/>
    </source>
</evidence>
<dbReference type="Pfam" id="PF00679">
    <property type="entry name" value="EFG_C"/>
    <property type="match status" value="1"/>
</dbReference>
<dbReference type="PANTHER" id="PTHR43261:SF1">
    <property type="entry name" value="RIBOSOME-RELEASING FACTOR 2, MITOCHONDRIAL"/>
    <property type="match status" value="1"/>
</dbReference>
<comment type="caution">
    <text evidence="6">The sequence shown here is derived from an EMBL/GenBank/DDBJ whole genome shotgun (WGS) entry which is preliminary data.</text>
</comment>
<evidence type="ECO:0000259" key="4">
    <source>
        <dbReference type="Pfam" id="PF00679"/>
    </source>
</evidence>
<dbReference type="CDD" id="cd03710">
    <property type="entry name" value="BipA_TypA_C"/>
    <property type="match status" value="1"/>
</dbReference>
<dbReference type="Gene3D" id="3.30.70.870">
    <property type="entry name" value="Elongation Factor G (Translational Gtpase), domain 3"/>
    <property type="match status" value="1"/>
</dbReference>
<dbReference type="InterPro" id="IPR000640">
    <property type="entry name" value="EFG_V-like"/>
</dbReference>
<protein>
    <submittedName>
        <fullName evidence="6">Uncharacterized protein</fullName>
    </submittedName>
</protein>
<dbReference type="Gene3D" id="2.40.50.250">
    <property type="entry name" value="bipa protein"/>
    <property type="match status" value="1"/>
</dbReference>
<keyword evidence="3" id="KW-0342">GTP-binding</keyword>
<dbReference type="GO" id="GO:0032790">
    <property type="term" value="P:ribosome disassembly"/>
    <property type="evidence" value="ECO:0007669"/>
    <property type="project" value="TreeGrafter"/>
</dbReference>
<dbReference type="PANTHER" id="PTHR43261">
    <property type="entry name" value="TRANSLATION ELONGATION FACTOR G-RELATED"/>
    <property type="match status" value="1"/>
</dbReference>
<dbReference type="InterPro" id="IPR048876">
    <property type="entry name" value="BipA_C"/>
</dbReference>
<dbReference type="Gene3D" id="3.30.70.240">
    <property type="match status" value="1"/>
</dbReference>
<gene>
    <name evidence="6" type="ORF">LCGC14_2619660</name>
</gene>
<keyword evidence="2" id="KW-0648">Protein biosynthesis</keyword>
<reference evidence="6" key="1">
    <citation type="journal article" date="2015" name="Nature">
        <title>Complex archaea that bridge the gap between prokaryotes and eukaryotes.</title>
        <authorList>
            <person name="Spang A."/>
            <person name="Saw J.H."/>
            <person name="Jorgensen S.L."/>
            <person name="Zaremba-Niedzwiedzka K."/>
            <person name="Martijn J."/>
            <person name="Lind A.E."/>
            <person name="van Eijk R."/>
            <person name="Schleper C."/>
            <person name="Guy L."/>
            <person name="Ettema T.J."/>
        </authorList>
    </citation>
    <scope>NUCLEOTIDE SEQUENCE</scope>
</reference>
<keyword evidence="1" id="KW-0547">Nucleotide-binding</keyword>
<dbReference type="FunFam" id="2.40.50.250:FF:000001">
    <property type="entry name" value="GTP-binding protein TypA"/>
    <property type="match status" value="1"/>
</dbReference>
<dbReference type="InterPro" id="IPR035651">
    <property type="entry name" value="BipA_V"/>
</dbReference>
<evidence type="ECO:0000256" key="3">
    <source>
        <dbReference type="ARBA" id="ARBA00023134"/>
    </source>
</evidence>
<dbReference type="GO" id="GO:0005525">
    <property type="term" value="F:GTP binding"/>
    <property type="evidence" value="ECO:0007669"/>
    <property type="project" value="UniProtKB-KW"/>
</dbReference>
<feature type="non-terminal residue" evidence="6">
    <location>
        <position position="381"/>
    </location>
</feature>
<organism evidence="6">
    <name type="scientific">marine sediment metagenome</name>
    <dbReference type="NCBI Taxonomy" id="412755"/>
    <lineage>
        <taxon>unclassified sequences</taxon>
        <taxon>metagenomes</taxon>
        <taxon>ecological metagenomes</taxon>
    </lineage>
</organism>
<evidence type="ECO:0000256" key="2">
    <source>
        <dbReference type="ARBA" id="ARBA00022917"/>
    </source>
</evidence>
<evidence type="ECO:0000313" key="6">
    <source>
        <dbReference type="EMBL" id="KKL04079.1"/>
    </source>
</evidence>
<dbReference type="EMBL" id="LAZR01044675">
    <property type="protein sequence ID" value="KKL04079.1"/>
    <property type="molecule type" value="Genomic_DNA"/>
</dbReference>
<dbReference type="GO" id="GO:0006412">
    <property type="term" value="P:translation"/>
    <property type="evidence" value="ECO:0007669"/>
    <property type="project" value="UniProtKB-KW"/>
</dbReference>
<dbReference type="AlphaFoldDB" id="A0A0F9A3D8"/>
<dbReference type="Gene3D" id="2.40.30.10">
    <property type="entry name" value="Translation factors"/>
    <property type="match status" value="1"/>
</dbReference>
<dbReference type="InterPro" id="IPR009000">
    <property type="entry name" value="Transl_B-barrel_sf"/>
</dbReference>
<feature type="domain" description="Elongation factor EFG" evidence="4">
    <location>
        <begin position="174"/>
        <end position="258"/>
    </location>
</feature>
<dbReference type="SUPFAM" id="SSF54980">
    <property type="entry name" value="EF-G C-terminal domain-like"/>
    <property type="match status" value="2"/>
</dbReference>
<feature type="domain" description="TypA/BipA C-terminal" evidence="5">
    <location>
        <begin position="262"/>
        <end position="355"/>
    </location>
</feature>
<dbReference type="InterPro" id="IPR035647">
    <property type="entry name" value="EFG_III/V"/>
</dbReference>
<dbReference type="InterPro" id="IPR042116">
    <property type="entry name" value="TypA/BipA_C"/>
</dbReference>
<sequence length="381" mass="42175">MNSSTGLLKTKKSPESYQSVQIVKRFKIQKINGYHGLKKVELLEAGVGDIVTISGLENVSIGDTLCDLDNTKKLSPISIEEPTLSIDIMVNSSPFSGRDGKNLTMHKIKERLLREKKANVTLKIDIPENVTDRITVSGRGELHLAVLIEAMRRENFEITVSKPKVIIKEIDGKKCEPIESVHIEVPKEFSGSVIEEMSKRKGEMQSLDTNDMGVSRMNFLVPTRGLMGCLGELLTLSKGLVIMTSIYDHFAPLKGHIPGRKRGVLISICKGTTNGYACLNLQKRGTLFVKPLDNVYEGMIVGENSRENDLIINVSKAKQLTNFRTTIKDENIILTPSKTFTLEEAISYIEDDELVADDDDVALDVAEDELVAEDVALEADV</sequence>
<dbReference type="FunFam" id="3.30.70.240:FF:000002">
    <property type="entry name" value="GTP-binding protein TypA"/>
    <property type="match status" value="1"/>
</dbReference>
<evidence type="ECO:0000259" key="5">
    <source>
        <dbReference type="Pfam" id="PF21018"/>
    </source>
</evidence>